<feature type="region of interest" description="Disordered" evidence="1">
    <location>
        <begin position="27"/>
        <end position="97"/>
    </location>
</feature>
<dbReference type="AlphaFoldDB" id="A0AAE0JFH6"/>
<dbReference type="RefSeq" id="XP_062681307.1">
    <property type="nucleotide sequence ID" value="XM_062821530.1"/>
</dbReference>
<evidence type="ECO:0000313" key="3">
    <source>
        <dbReference type="Proteomes" id="UP001278500"/>
    </source>
</evidence>
<keyword evidence="3" id="KW-1185">Reference proteome</keyword>
<organism evidence="2 3">
    <name type="scientific">Neurospora tetraspora</name>
    <dbReference type="NCBI Taxonomy" id="94610"/>
    <lineage>
        <taxon>Eukaryota</taxon>
        <taxon>Fungi</taxon>
        <taxon>Dikarya</taxon>
        <taxon>Ascomycota</taxon>
        <taxon>Pezizomycotina</taxon>
        <taxon>Sordariomycetes</taxon>
        <taxon>Sordariomycetidae</taxon>
        <taxon>Sordariales</taxon>
        <taxon>Sordariaceae</taxon>
        <taxon>Neurospora</taxon>
    </lineage>
</organism>
<dbReference type="GeneID" id="87858684"/>
<dbReference type="Proteomes" id="UP001278500">
    <property type="component" value="Unassembled WGS sequence"/>
</dbReference>
<proteinExistence type="predicted"/>
<accession>A0AAE0JFH6</accession>
<dbReference type="EMBL" id="JAUEPP010000004">
    <property type="protein sequence ID" value="KAK3344694.1"/>
    <property type="molecule type" value="Genomic_DNA"/>
</dbReference>
<sequence>MRFHLHCRTLSPIQHCHMKQQKETLRQEQDIGDGELHKSPSRSQSCAHFSHHLAPPKSSKLSKGPAAVGRMALGRHRSRPTTVNRQVGHDNAITHPSPGRVAVVSRVMRAGSERSRQDPVKIQRKQCRSGVPFQKKRVRFFCLAPSWRTHRYHRITPPSADRSSDSCRAPPGTWEPLKSDPEKSSVLQHANHDFPSRGSYNTRTDQNNNPFFPTYIISLLLPF</sequence>
<name>A0AAE0JFH6_9PEZI</name>
<protein>
    <submittedName>
        <fullName evidence="2">Uncharacterized protein</fullName>
    </submittedName>
</protein>
<evidence type="ECO:0000313" key="2">
    <source>
        <dbReference type="EMBL" id="KAK3344694.1"/>
    </source>
</evidence>
<reference evidence="2" key="1">
    <citation type="journal article" date="2023" name="Mol. Phylogenet. Evol.">
        <title>Genome-scale phylogeny and comparative genomics of the fungal order Sordariales.</title>
        <authorList>
            <person name="Hensen N."/>
            <person name="Bonometti L."/>
            <person name="Westerberg I."/>
            <person name="Brannstrom I.O."/>
            <person name="Guillou S."/>
            <person name="Cros-Aarteil S."/>
            <person name="Calhoun S."/>
            <person name="Haridas S."/>
            <person name="Kuo A."/>
            <person name="Mondo S."/>
            <person name="Pangilinan J."/>
            <person name="Riley R."/>
            <person name="LaButti K."/>
            <person name="Andreopoulos B."/>
            <person name="Lipzen A."/>
            <person name="Chen C."/>
            <person name="Yan M."/>
            <person name="Daum C."/>
            <person name="Ng V."/>
            <person name="Clum A."/>
            <person name="Steindorff A."/>
            <person name="Ohm R.A."/>
            <person name="Martin F."/>
            <person name="Silar P."/>
            <person name="Natvig D.O."/>
            <person name="Lalanne C."/>
            <person name="Gautier V."/>
            <person name="Ament-Velasquez S.L."/>
            <person name="Kruys A."/>
            <person name="Hutchinson M.I."/>
            <person name="Powell A.J."/>
            <person name="Barry K."/>
            <person name="Miller A.N."/>
            <person name="Grigoriev I.V."/>
            <person name="Debuchy R."/>
            <person name="Gladieux P."/>
            <person name="Hiltunen Thoren M."/>
            <person name="Johannesson H."/>
        </authorList>
    </citation>
    <scope>NUCLEOTIDE SEQUENCE</scope>
    <source>
        <strain evidence="2">CBS 560.94</strain>
    </source>
</reference>
<comment type="caution">
    <text evidence="2">The sequence shown here is derived from an EMBL/GenBank/DDBJ whole genome shotgun (WGS) entry which is preliminary data.</text>
</comment>
<feature type="compositionally biased region" description="Basic and acidic residues" evidence="1">
    <location>
        <begin position="27"/>
        <end position="38"/>
    </location>
</feature>
<gene>
    <name evidence="2" type="ORF">B0H65DRAFT_182999</name>
</gene>
<reference evidence="2" key="2">
    <citation type="submission" date="2023-06" db="EMBL/GenBank/DDBJ databases">
        <authorList>
            <consortium name="Lawrence Berkeley National Laboratory"/>
            <person name="Haridas S."/>
            <person name="Hensen N."/>
            <person name="Bonometti L."/>
            <person name="Westerberg I."/>
            <person name="Brannstrom I.O."/>
            <person name="Guillou S."/>
            <person name="Cros-Aarteil S."/>
            <person name="Calhoun S."/>
            <person name="Kuo A."/>
            <person name="Mondo S."/>
            <person name="Pangilinan J."/>
            <person name="Riley R."/>
            <person name="Labutti K."/>
            <person name="Andreopoulos B."/>
            <person name="Lipzen A."/>
            <person name="Chen C."/>
            <person name="Yanf M."/>
            <person name="Daum C."/>
            <person name="Ng V."/>
            <person name="Clum A."/>
            <person name="Steindorff A."/>
            <person name="Ohm R."/>
            <person name="Martin F."/>
            <person name="Silar P."/>
            <person name="Natvig D."/>
            <person name="Lalanne C."/>
            <person name="Gautier V."/>
            <person name="Ament-Velasquez S.L."/>
            <person name="Kruys A."/>
            <person name="Hutchinson M.I."/>
            <person name="Powell A.J."/>
            <person name="Barry K."/>
            <person name="Miller A.N."/>
            <person name="Grigoriev I.V."/>
            <person name="Debuchy R."/>
            <person name="Gladieux P."/>
            <person name="Thoren M.H."/>
            <person name="Johannesson H."/>
        </authorList>
    </citation>
    <scope>NUCLEOTIDE SEQUENCE</scope>
    <source>
        <strain evidence="2">CBS 560.94</strain>
    </source>
</reference>
<evidence type="ECO:0000256" key="1">
    <source>
        <dbReference type="SAM" id="MobiDB-lite"/>
    </source>
</evidence>
<feature type="region of interest" description="Disordered" evidence="1">
    <location>
        <begin position="154"/>
        <end position="206"/>
    </location>
</feature>